<dbReference type="Proteomes" id="UP000594836">
    <property type="component" value="Chromosome"/>
</dbReference>
<proteinExistence type="predicted"/>
<name>A0A411LN01_SPHPI</name>
<sequence>MPITARSERRPTIAHAANAAAMAALGAALVFTVSTLSSEVQVVRTREASVRQAAGLATAEDDHAYLQSTVPPTALLARAALLRGVMRARTAAEDPARAAQLIALARADIAAARASRPVWGEAEVALAYVELLAHGADSPQAIRALAQSYAAAPYLRDSAPWRIRFGVTVWSRLDAQTRDHIVNETAWLAQASGRNYAYALGLVASTPAEPLVKSRIPA</sequence>
<dbReference type="Proteomes" id="UP000550136">
    <property type="component" value="Unassembled WGS sequence"/>
</dbReference>
<reference evidence="2 4" key="2">
    <citation type="submission" date="2020-12" db="EMBL/GenBank/DDBJ databases">
        <title>FDA dAtabase for Regulatory Grade micrObial Sequences (FDA-ARGOS): Supporting development and validation of Infectious Disease Dx tests.</title>
        <authorList>
            <person name="Sproer C."/>
            <person name="Gronow S."/>
            <person name="Severitt S."/>
            <person name="Schroder I."/>
            <person name="Tallon L."/>
            <person name="Sadzewicz L."/>
            <person name="Zhao X."/>
            <person name="Boylan J."/>
            <person name="Ott S."/>
            <person name="Bowen H."/>
            <person name="Vavikolanu K."/>
            <person name="Mehta A."/>
            <person name="Aluvathingal J."/>
            <person name="Nadendla S."/>
            <person name="Lowell S."/>
            <person name="Myers T."/>
            <person name="Yan Y."/>
            <person name="Sichtig H."/>
        </authorList>
    </citation>
    <scope>NUCLEOTIDE SEQUENCE [LARGE SCALE GENOMIC DNA]</scope>
    <source>
        <strain evidence="2 4">FDAARGOS_881</strain>
    </source>
</reference>
<evidence type="ECO:0000313" key="3">
    <source>
        <dbReference type="Proteomes" id="UP000550136"/>
    </source>
</evidence>
<dbReference type="EMBL" id="JABEOU010000035">
    <property type="protein sequence ID" value="NNG58497.1"/>
    <property type="molecule type" value="Genomic_DNA"/>
</dbReference>
<dbReference type="GeneID" id="78528518"/>
<organism evidence="1 3">
    <name type="scientific">Sphingomonas paucimobilis</name>
    <name type="common">Pseudomonas paucimobilis</name>
    <dbReference type="NCBI Taxonomy" id="13689"/>
    <lineage>
        <taxon>Bacteria</taxon>
        <taxon>Pseudomonadati</taxon>
        <taxon>Pseudomonadota</taxon>
        <taxon>Alphaproteobacteria</taxon>
        <taxon>Sphingomonadales</taxon>
        <taxon>Sphingomonadaceae</taxon>
        <taxon>Sphingomonas</taxon>
    </lineage>
</organism>
<dbReference type="EMBL" id="CP065713">
    <property type="protein sequence ID" value="QPT10399.1"/>
    <property type="molecule type" value="Genomic_DNA"/>
</dbReference>
<evidence type="ECO:0000313" key="2">
    <source>
        <dbReference type="EMBL" id="QPT10399.1"/>
    </source>
</evidence>
<protein>
    <submittedName>
        <fullName evidence="1">Uncharacterized protein</fullName>
    </submittedName>
</protein>
<evidence type="ECO:0000313" key="4">
    <source>
        <dbReference type="Proteomes" id="UP000594836"/>
    </source>
</evidence>
<gene>
    <name evidence="1" type="ORF">HKX06_14095</name>
    <name evidence="2" type="ORF">I6G38_09515</name>
</gene>
<dbReference type="RefSeq" id="WP_126053167.1">
    <property type="nucleotide sequence ID" value="NZ_AP023323.1"/>
</dbReference>
<dbReference type="AlphaFoldDB" id="A0A411LN01"/>
<dbReference type="OrthoDB" id="7597012at2"/>
<reference evidence="1 3" key="1">
    <citation type="submission" date="2020-05" db="EMBL/GenBank/DDBJ databases">
        <title>Draft Genome Sequences of Sphingomonas sp. Isolated from the International Space Station.</title>
        <authorList>
            <person name="Bijlani S."/>
            <person name="Singh N.K."/>
            <person name="Mason C.E."/>
            <person name="Wang C.C."/>
            <person name="Venkateswaran K."/>
        </authorList>
    </citation>
    <scope>NUCLEOTIDE SEQUENCE [LARGE SCALE GENOMIC DNA]</scope>
    <source>
        <strain evidence="1 3">FKI-L5-BR-P1</strain>
    </source>
</reference>
<evidence type="ECO:0000313" key="1">
    <source>
        <dbReference type="EMBL" id="NNG58497.1"/>
    </source>
</evidence>
<accession>A0A411LN01</accession>